<accession>A0ABW5JAK2</accession>
<dbReference type="Gene3D" id="3.40.50.300">
    <property type="entry name" value="P-loop containing nucleotide triphosphate hydrolases"/>
    <property type="match status" value="1"/>
</dbReference>
<keyword evidence="2" id="KW-1185">Reference proteome</keyword>
<comment type="caution">
    <text evidence="1">The sequence shown here is derived from an EMBL/GenBank/DDBJ whole genome shotgun (WGS) entry which is preliminary data.</text>
</comment>
<evidence type="ECO:0000313" key="1">
    <source>
        <dbReference type="EMBL" id="MFD2523072.1"/>
    </source>
</evidence>
<reference evidence="2" key="1">
    <citation type="journal article" date="2019" name="Int. J. Syst. Evol. Microbiol.">
        <title>The Global Catalogue of Microorganisms (GCM) 10K type strain sequencing project: providing services to taxonomists for standard genome sequencing and annotation.</title>
        <authorList>
            <consortium name="The Broad Institute Genomics Platform"/>
            <consortium name="The Broad Institute Genome Sequencing Center for Infectious Disease"/>
            <person name="Wu L."/>
            <person name="Ma J."/>
        </authorList>
    </citation>
    <scope>NUCLEOTIDE SEQUENCE [LARGE SCALE GENOMIC DNA]</scope>
    <source>
        <strain evidence="2">KCTC 52344</strain>
    </source>
</reference>
<name>A0ABW5JAK2_9BACT</name>
<organism evidence="1 2">
    <name type="scientific">Emticicia soli</name>
    <dbReference type="NCBI Taxonomy" id="2027878"/>
    <lineage>
        <taxon>Bacteria</taxon>
        <taxon>Pseudomonadati</taxon>
        <taxon>Bacteroidota</taxon>
        <taxon>Cytophagia</taxon>
        <taxon>Cytophagales</taxon>
        <taxon>Leadbetterellaceae</taxon>
        <taxon>Emticicia</taxon>
    </lineage>
</organism>
<sequence>MRKNMENEIPQRPQADRLLNSKPTMTQLLSKEQMGSYAEFREREFRPLLDKLYAVIYPVLAANEHASKLGEGIRHEFIQTLADRLTSEYFSKSLDYLKKQQKQDAIDAAQRQMALRQAQIKAMRNVSQADFKARVLANLDALVKERNPYKKFMLDNYCVKAFELCLSYFHTASASAMDRNKGICLLGKVGTGKSTLLTAFKDNPLASFRIVKAQDIVESYMNNPEQTMSRILTEKPLPDEENSYGFARYDLLIEEVGREQLSVIVRGESFKSTPVNVIERVLMELYDHPGVRVHIISNAETPDKLSALYGEAAASRVYDMFNVITLDPKAPNRRFV</sequence>
<dbReference type="InterPro" id="IPR027417">
    <property type="entry name" value="P-loop_NTPase"/>
</dbReference>
<dbReference type="EMBL" id="JBHULC010000027">
    <property type="protein sequence ID" value="MFD2523072.1"/>
    <property type="molecule type" value="Genomic_DNA"/>
</dbReference>
<evidence type="ECO:0000313" key="2">
    <source>
        <dbReference type="Proteomes" id="UP001597510"/>
    </source>
</evidence>
<protein>
    <recommendedName>
        <fullName evidence="3">ATP-binding protein</fullName>
    </recommendedName>
</protein>
<gene>
    <name evidence="1" type="ORF">ACFSR2_19400</name>
</gene>
<dbReference type="RefSeq" id="WP_340239406.1">
    <property type="nucleotide sequence ID" value="NZ_JBBEWC010000012.1"/>
</dbReference>
<dbReference type="Proteomes" id="UP001597510">
    <property type="component" value="Unassembled WGS sequence"/>
</dbReference>
<evidence type="ECO:0008006" key="3">
    <source>
        <dbReference type="Google" id="ProtNLM"/>
    </source>
</evidence>
<proteinExistence type="predicted"/>
<dbReference type="SUPFAM" id="SSF52540">
    <property type="entry name" value="P-loop containing nucleoside triphosphate hydrolases"/>
    <property type="match status" value="1"/>
</dbReference>